<organism evidence="1 2">
    <name type="scientific">Chryseobacterium artocarpi</name>
    <dbReference type="NCBI Taxonomy" id="1414727"/>
    <lineage>
        <taxon>Bacteria</taxon>
        <taxon>Pseudomonadati</taxon>
        <taxon>Bacteroidota</taxon>
        <taxon>Flavobacteriia</taxon>
        <taxon>Flavobacteriales</taxon>
        <taxon>Weeksellaceae</taxon>
        <taxon>Chryseobacterium group</taxon>
        <taxon>Chryseobacterium</taxon>
    </lineage>
</organism>
<comment type="caution">
    <text evidence="1">The sequence shown here is derived from an EMBL/GenBank/DDBJ whole genome shotgun (WGS) entry which is preliminary data.</text>
</comment>
<name>A0A1B8ZCL8_9FLAO</name>
<dbReference type="Proteomes" id="UP000092651">
    <property type="component" value="Unassembled WGS sequence"/>
</dbReference>
<keyword evidence="2" id="KW-1185">Reference proteome</keyword>
<sequence>MKSLIKIITTLFSPKEKKKQEKVPEENLPVYNGKIEVDKYMEFKYMVVEKSQYFQFKTPDEILKILNKRNLLWIDVKNDLLGYSNEQRSKLFILSEVTGFEIQNMLPAKGGGGSWILVCFANGTSCEIAEAGEYSFDEYADEISKVTNLPVTFLPEYYNC</sequence>
<evidence type="ECO:0000313" key="1">
    <source>
        <dbReference type="EMBL" id="OCA69325.1"/>
    </source>
</evidence>
<proteinExistence type="predicted"/>
<evidence type="ECO:0000313" key="2">
    <source>
        <dbReference type="Proteomes" id="UP000092651"/>
    </source>
</evidence>
<dbReference type="EMBL" id="MAYH01000045">
    <property type="protein sequence ID" value="OCA69325.1"/>
    <property type="molecule type" value="Genomic_DNA"/>
</dbReference>
<dbReference type="OrthoDB" id="1252908at2"/>
<accession>A0A1B8ZCL8</accession>
<gene>
    <name evidence="1" type="ORF">BBI01_14335</name>
</gene>
<reference evidence="1 2" key="1">
    <citation type="submission" date="2016-07" db="EMBL/GenBank/DDBJ databases">
        <authorList>
            <person name="Jeong J.-J."/>
            <person name="Kim D.W."/>
            <person name="Sang M.K."/>
            <person name="Choi I.-G."/>
            <person name="Kim K.D."/>
        </authorList>
    </citation>
    <scope>NUCLEOTIDE SEQUENCE [LARGE SCALE GENOMIC DNA]</scope>
    <source>
        <strain evidence="1 2">UTM-3</strain>
    </source>
</reference>
<dbReference type="RefSeq" id="WP_065395513.1">
    <property type="nucleotide sequence ID" value="NZ_MAYH01000045.1"/>
</dbReference>
<dbReference type="AlphaFoldDB" id="A0A1B8ZCL8"/>
<protein>
    <submittedName>
        <fullName evidence="1">Uncharacterized protein</fullName>
    </submittedName>
</protein>